<dbReference type="AlphaFoldDB" id="M4RTB4"/>
<evidence type="ECO:0000313" key="2">
    <source>
        <dbReference type="Proteomes" id="UP000011864"/>
    </source>
</evidence>
<gene>
    <name evidence="1" type="ORF">C427_3790</name>
</gene>
<reference evidence="1 2" key="1">
    <citation type="journal article" date="2013" name="Genome Announc.">
        <title>Complete Genome Sequence of Glaciecola psychrophila Strain 170T.</title>
        <authorList>
            <person name="Yin J."/>
            <person name="Chen J."/>
            <person name="Liu G."/>
            <person name="Yu Y."/>
            <person name="Song L."/>
            <person name="Wang X."/>
            <person name="Qu X."/>
        </authorList>
    </citation>
    <scope>NUCLEOTIDE SEQUENCE [LARGE SCALE GENOMIC DNA]</scope>
    <source>
        <strain evidence="1 2">170</strain>
    </source>
</reference>
<dbReference type="STRING" id="1129794.C427_3790"/>
<dbReference type="EMBL" id="CP003837">
    <property type="protein sequence ID" value="AGH45898.1"/>
    <property type="molecule type" value="Genomic_DNA"/>
</dbReference>
<name>M4RTB4_9ALTE</name>
<organism evidence="1 2">
    <name type="scientific">Paraglaciecola psychrophila 170</name>
    <dbReference type="NCBI Taxonomy" id="1129794"/>
    <lineage>
        <taxon>Bacteria</taxon>
        <taxon>Pseudomonadati</taxon>
        <taxon>Pseudomonadota</taxon>
        <taxon>Gammaproteobacteria</taxon>
        <taxon>Alteromonadales</taxon>
        <taxon>Alteromonadaceae</taxon>
        <taxon>Paraglaciecola</taxon>
    </lineage>
</organism>
<accession>M4RTB4</accession>
<protein>
    <submittedName>
        <fullName evidence="1">Uncharacterized protein</fullName>
    </submittedName>
</protein>
<dbReference type="Proteomes" id="UP000011864">
    <property type="component" value="Chromosome"/>
</dbReference>
<keyword evidence="2" id="KW-1185">Reference proteome</keyword>
<sequence length="43" mass="4854">MKQKSKPLLLLEKASEELIKGEAGFGQDQNYLSKVIVTQVMPY</sequence>
<dbReference type="HOGENOM" id="CLU_3237226_0_0_6"/>
<dbReference type="KEGG" id="gps:C427_3790"/>
<proteinExistence type="predicted"/>
<evidence type="ECO:0000313" key="1">
    <source>
        <dbReference type="EMBL" id="AGH45898.1"/>
    </source>
</evidence>